<reference evidence="7" key="1">
    <citation type="submission" date="2016-01" db="EMBL/GenBank/DDBJ databases">
        <title>WGS of SAMN04407783.</title>
        <authorList>
            <person name="Adams M."/>
            <person name="Sutton G."/>
            <person name="Nelson K."/>
            <person name="Thaden J."/>
            <person name="Fowler V."/>
            <person name="Mccorrison J."/>
            <person name="Sanka R."/>
            <person name="Brinkac L."/>
            <person name="Nierman W."/>
        </authorList>
    </citation>
    <scope>NUCLEOTIDE SEQUENCE [LARGE SCALE GENOMIC DNA]</scope>
    <source>
        <strain evidence="7">GN04363</strain>
    </source>
</reference>
<dbReference type="AlphaFoldDB" id="A0A0X4ETS9"/>
<evidence type="ECO:0000256" key="2">
    <source>
        <dbReference type="ARBA" id="ARBA00032707"/>
    </source>
</evidence>
<name>A0A0X4ETS9_9ENTR</name>
<dbReference type="InterPro" id="IPR000326">
    <property type="entry name" value="PAP2/HPO"/>
</dbReference>
<keyword evidence="4" id="KW-0472">Membrane</keyword>
<feature type="transmembrane region" description="Helical" evidence="4">
    <location>
        <begin position="154"/>
        <end position="175"/>
    </location>
</feature>
<evidence type="ECO:0000313" key="7">
    <source>
        <dbReference type="Proteomes" id="UP000064715"/>
    </source>
</evidence>
<feature type="transmembrane region" description="Helical" evidence="4">
    <location>
        <begin position="130"/>
        <end position="148"/>
    </location>
</feature>
<feature type="transmembrane region" description="Helical" evidence="4">
    <location>
        <begin position="60"/>
        <end position="78"/>
    </location>
</feature>
<dbReference type="Proteomes" id="UP000064715">
    <property type="component" value="Unassembled WGS sequence"/>
</dbReference>
<comment type="caution">
    <text evidence="6">The sequence shown here is derived from an EMBL/GenBank/DDBJ whole genome shotgun (WGS) entry which is preliminary data.</text>
</comment>
<dbReference type="SMART" id="SM00014">
    <property type="entry name" value="acidPPc"/>
    <property type="match status" value="1"/>
</dbReference>
<feature type="transmembrane region" description="Helical" evidence="4">
    <location>
        <begin position="26"/>
        <end position="48"/>
    </location>
</feature>
<dbReference type="CDD" id="cd03385">
    <property type="entry name" value="PAP2_BcrC_like"/>
    <property type="match status" value="1"/>
</dbReference>
<dbReference type="PANTHER" id="PTHR14969">
    <property type="entry name" value="SPHINGOSINE-1-PHOSPHATE PHOSPHOHYDROLASE"/>
    <property type="match status" value="1"/>
</dbReference>
<sequence length="202" mass="22659">MLESLNYQLFYLINATPASPEWTIDFATFLAKDLISIVPVLAAILWLWGPRSQVKAQRQLVIKVAMALGVSVMLSYILGHAFPHDRPFVDHVGYTFLHHAPDDSFPSDHGTVIFTFALAFLFWHRLWSGALLMVVAVAIAWSRVYLGVHWPLDMVGGFLVGLIGCVSAAILWSLFGEALYRGLSTLYRAIFAIPIRKGWIRD</sequence>
<keyword evidence="4" id="KW-0812">Transmembrane</keyword>
<evidence type="ECO:0000259" key="5">
    <source>
        <dbReference type="SMART" id="SM00014"/>
    </source>
</evidence>
<proteinExistence type="predicted"/>
<dbReference type="NCBIfam" id="NF008813">
    <property type="entry name" value="PRK11837.1"/>
    <property type="match status" value="1"/>
</dbReference>
<keyword evidence="7" id="KW-1185">Reference proteome</keyword>
<dbReference type="RefSeq" id="WP_059310691.1">
    <property type="nucleotide sequence ID" value="NZ_LRCR01000008.1"/>
</dbReference>
<organism evidence="6 7">
    <name type="scientific">Enterobacter genomosp. O</name>
    <dbReference type="NCBI Taxonomy" id="2364150"/>
    <lineage>
        <taxon>Bacteria</taxon>
        <taxon>Pseudomonadati</taxon>
        <taxon>Pseudomonadota</taxon>
        <taxon>Gammaproteobacteria</taxon>
        <taxon>Enterobacterales</taxon>
        <taxon>Enterobacteriaceae</taxon>
        <taxon>Enterobacter</taxon>
        <taxon>Enterobacter cloacae complex</taxon>
        <taxon>Enterobacter cloacae complex clade O</taxon>
    </lineage>
</organism>
<dbReference type="SUPFAM" id="SSF48317">
    <property type="entry name" value="Acid phosphatase/Vanadium-dependent haloperoxidase"/>
    <property type="match status" value="1"/>
</dbReference>
<evidence type="ECO:0000313" key="6">
    <source>
        <dbReference type="EMBL" id="KUQ85104.1"/>
    </source>
</evidence>
<protein>
    <recommendedName>
        <fullName evidence="1">undecaprenyl-diphosphate phosphatase</fullName>
        <ecNumber evidence="1">3.6.1.27</ecNumber>
    </recommendedName>
    <alternativeName>
        <fullName evidence="2">Undecaprenyl pyrophosphate phosphatase</fullName>
    </alternativeName>
</protein>
<dbReference type="InterPro" id="IPR036938">
    <property type="entry name" value="PAP2/HPO_sf"/>
</dbReference>
<accession>A0A0X4ETS9</accession>
<evidence type="ECO:0000256" key="1">
    <source>
        <dbReference type="ARBA" id="ARBA00012374"/>
    </source>
</evidence>
<gene>
    <name evidence="6" type="ORF">AWI28_12585</name>
</gene>
<keyword evidence="4" id="KW-1133">Transmembrane helix</keyword>
<dbReference type="EMBL" id="LRCR01000008">
    <property type="protein sequence ID" value="KUQ85104.1"/>
    <property type="molecule type" value="Genomic_DNA"/>
</dbReference>
<evidence type="ECO:0000256" key="3">
    <source>
        <dbReference type="ARBA" id="ARBA00047594"/>
    </source>
</evidence>
<dbReference type="GO" id="GO:0005886">
    <property type="term" value="C:plasma membrane"/>
    <property type="evidence" value="ECO:0007669"/>
    <property type="project" value="InterPro"/>
</dbReference>
<dbReference type="Gene3D" id="1.20.144.10">
    <property type="entry name" value="Phosphatidic acid phosphatase type 2/haloperoxidase"/>
    <property type="match status" value="1"/>
</dbReference>
<evidence type="ECO:0000256" key="4">
    <source>
        <dbReference type="SAM" id="Phobius"/>
    </source>
</evidence>
<dbReference type="Pfam" id="PF01569">
    <property type="entry name" value="PAP2"/>
    <property type="match status" value="1"/>
</dbReference>
<feature type="domain" description="Phosphatidic acid phosphatase type 2/haloperoxidase" evidence="5">
    <location>
        <begin position="61"/>
        <end position="169"/>
    </location>
</feature>
<comment type="catalytic activity">
    <reaction evidence="3">
        <text>di-trans,octa-cis-undecaprenyl diphosphate + H2O = di-trans,octa-cis-undecaprenyl phosphate + phosphate + H(+)</text>
        <dbReference type="Rhea" id="RHEA:28094"/>
        <dbReference type="ChEBI" id="CHEBI:15377"/>
        <dbReference type="ChEBI" id="CHEBI:15378"/>
        <dbReference type="ChEBI" id="CHEBI:43474"/>
        <dbReference type="ChEBI" id="CHEBI:58405"/>
        <dbReference type="ChEBI" id="CHEBI:60392"/>
        <dbReference type="EC" id="3.6.1.27"/>
    </reaction>
</comment>
<dbReference type="GO" id="GO:0050380">
    <property type="term" value="F:undecaprenyl-diphosphatase activity"/>
    <property type="evidence" value="ECO:0007669"/>
    <property type="project" value="UniProtKB-EC"/>
</dbReference>
<dbReference type="EC" id="3.6.1.27" evidence="1"/>
<dbReference type="PANTHER" id="PTHR14969:SF13">
    <property type="entry name" value="AT30094P"/>
    <property type="match status" value="1"/>
</dbReference>
<dbReference type="InterPro" id="IPR033879">
    <property type="entry name" value="UPP_Pase"/>
</dbReference>
<dbReference type="OrthoDB" id="9801622at2"/>